<keyword evidence="1" id="KW-0812">Transmembrane</keyword>
<evidence type="ECO:0000256" key="1">
    <source>
        <dbReference type="SAM" id="Phobius"/>
    </source>
</evidence>
<evidence type="ECO:0000313" key="2">
    <source>
        <dbReference type="EMBL" id="EKB28346.1"/>
    </source>
</evidence>
<reference evidence="2 3" key="1">
    <citation type="submission" date="2012-06" db="EMBL/GenBank/DDBJ databases">
        <title>The Genome Sequence of Aeromonas hydrophila SSU.</title>
        <authorList>
            <consortium name="The Broad Institute Genome Sequencing Platform"/>
            <person name="Earl A."/>
            <person name="Ward D."/>
            <person name="Feldgarden M."/>
            <person name="Gevers D."/>
            <person name="Chopra A."/>
            <person name="Walker B."/>
            <person name="Young S.K."/>
            <person name="Zeng Q."/>
            <person name="Gargeya S."/>
            <person name="Fitzgerald M."/>
            <person name="Haas B."/>
            <person name="Abouelleil A."/>
            <person name="Alvarado L."/>
            <person name="Arachchi H.M."/>
            <person name="Berlin A.M."/>
            <person name="Chapman S.B."/>
            <person name="Goldberg J."/>
            <person name="Griggs A."/>
            <person name="Gujja S."/>
            <person name="Hansen M."/>
            <person name="Howarth C."/>
            <person name="Imamovic A."/>
            <person name="Larimer J."/>
            <person name="McCowan C."/>
            <person name="Montmayeur A."/>
            <person name="Murphy C."/>
            <person name="Neiman D."/>
            <person name="Pearson M."/>
            <person name="Priest M."/>
            <person name="Roberts A."/>
            <person name="Saif S."/>
            <person name="Shea T."/>
            <person name="Sisk P."/>
            <person name="Sykes S."/>
            <person name="Wortman J."/>
            <person name="Nusbaum C."/>
            <person name="Birren B."/>
        </authorList>
    </citation>
    <scope>NUCLEOTIDE SEQUENCE [LARGE SCALE GENOMIC DNA]</scope>
    <source>
        <strain evidence="2 3">SSU</strain>
    </source>
</reference>
<keyword evidence="1" id="KW-0472">Membrane</keyword>
<keyword evidence="1" id="KW-1133">Transmembrane helix</keyword>
<dbReference type="EMBL" id="AGWR01000014">
    <property type="protein sequence ID" value="EKB28346.1"/>
    <property type="molecule type" value="Genomic_DNA"/>
</dbReference>
<keyword evidence="3" id="KW-1185">Reference proteome</keyword>
<protein>
    <submittedName>
        <fullName evidence="2">Uncharacterized protein</fullName>
    </submittedName>
</protein>
<dbReference type="Proteomes" id="UP000005149">
    <property type="component" value="Unassembled WGS sequence"/>
</dbReference>
<name>K1JDW3_9GAMM</name>
<comment type="caution">
    <text evidence="2">The sequence shown here is derived from an EMBL/GenBank/DDBJ whole genome shotgun (WGS) entry which is preliminary data.</text>
</comment>
<gene>
    <name evidence="2" type="ORF">HMPREF1171_01580</name>
</gene>
<sequence>MNGEAAFWVLVNVMALFYGAFVAGLFTGLFLVN</sequence>
<feature type="transmembrane region" description="Helical" evidence="1">
    <location>
        <begin position="6"/>
        <end position="32"/>
    </location>
</feature>
<proteinExistence type="predicted"/>
<dbReference type="HOGENOM" id="CLU_3380134_0_0_6"/>
<evidence type="ECO:0000313" key="3">
    <source>
        <dbReference type="Proteomes" id="UP000005149"/>
    </source>
</evidence>
<dbReference type="AlphaFoldDB" id="K1JDW3"/>
<organism evidence="2 3">
    <name type="scientific">Aeromonas dhakensis</name>
    <dbReference type="NCBI Taxonomy" id="196024"/>
    <lineage>
        <taxon>Bacteria</taxon>
        <taxon>Pseudomonadati</taxon>
        <taxon>Pseudomonadota</taxon>
        <taxon>Gammaproteobacteria</taxon>
        <taxon>Aeromonadales</taxon>
        <taxon>Aeromonadaceae</taxon>
        <taxon>Aeromonas</taxon>
    </lineage>
</organism>
<accession>K1JDW3</accession>